<name>A0A1G7VQJ4_9BACT</name>
<organism evidence="1 2">
    <name type="scientific">Prevotella communis</name>
    <dbReference type="NCBI Taxonomy" id="2913614"/>
    <lineage>
        <taxon>Bacteria</taxon>
        <taxon>Pseudomonadati</taxon>
        <taxon>Bacteroidota</taxon>
        <taxon>Bacteroidia</taxon>
        <taxon>Bacteroidales</taxon>
        <taxon>Prevotellaceae</taxon>
        <taxon>Prevotella</taxon>
    </lineage>
</organism>
<dbReference type="Proteomes" id="UP000198779">
    <property type="component" value="Unassembled WGS sequence"/>
</dbReference>
<evidence type="ECO:0000313" key="1">
    <source>
        <dbReference type="EMBL" id="SDG62082.1"/>
    </source>
</evidence>
<dbReference type="STRING" id="645274.SAMN04487901_10683"/>
<gene>
    <name evidence="1" type="ORF">SAMN04487901_10683</name>
</gene>
<accession>A0A1G7VQJ4</accession>
<sequence>MYICTDFETNTVATKEQVEDFLKRLKEKIKVFDIIFRDDRGKNLQTLATLEIAPIYRKKVVLDIEPEDYSEGPIVDTLNNMGEMWVFGKDVKGYEVYIKITLGHPDNSTICISFHIAEHPMNYPFKYRTL</sequence>
<evidence type="ECO:0000313" key="2">
    <source>
        <dbReference type="Proteomes" id="UP000198779"/>
    </source>
</evidence>
<keyword evidence="2" id="KW-1185">Reference proteome</keyword>
<dbReference type="AlphaFoldDB" id="A0A1G7VQJ4"/>
<proteinExistence type="predicted"/>
<reference evidence="2" key="1">
    <citation type="submission" date="2016-10" db="EMBL/GenBank/DDBJ databases">
        <authorList>
            <person name="Varghese N."/>
            <person name="Submissions S."/>
        </authorList>
    </citation>
    <scope>NUCLEOTIDE SEQUENCE [LARGE SCALE GENOMIC DNA]</scope>
    <source>
        <strain evidence="2">BP1-148</strain>
    </source>
</reference>
<protein>
    <recommendedName>
        <fullName evidence="3">Toxin</fullName>
    </recommendedName>
</protein>
<dbReference type="EMBL" id="FNCQ01000006">
    <property type="protein sequence ID" value="SDG62082.1"/>
    <property type="molecule type" value="Genomic_DNA"/>
</dbReference>
<evidence type="ECO:0008006" key="3">
    <source>
        <dbReference type="Google" id="ProtNLM"/>
    </source>
</evidence>